<sequence length="222" mass="25748">MGNWIGKIGKFIKDHWVKISGSIIALILIPYFIEWLLQKQQNEFDDAKTIERVITEMRISLKEIDNKVNDDKEVIKIRGENINNLTLKLEGNLGEIRGAILRFPFKNDIPVDSNNPNIHESEKRRSKQDYSIWVLNNIQSEINQLKDSASDFENLCSDTVSKSNIIDCHIKRTIWNRHNMIIVLWLDSLQQNIDRSINGLKPKIKICDPKYANSSEVSCDEK</sequence>
<evidence type="ECO:0000313" key="2">
    <source>
        <dbReference type="EMBL" id="ARC50327.1"/>
    </source>
</evidence>
<keyword evidence="1" id="KW-0472">Membrane</keyword>
<proteinExistence type="predicted"/>
<keyword evidence="3" id="KW-1185">Reference proteome</keyword>
<keyword evidence="1" id="KW-1133">Transmembrane helix</keyword>
<evidence type="ECO:0000313" key="3">
    <source>
        <dbReference type="Proteomes" id="UP000191272"/>
    </source>
</evidence>
<protein>
    <submittedName>
        <fullName evidence="2">Uncharacterized protein</fullName>
    </submittedName>
</protein>
<accession>A0ABM6J9Z4</accession>
<dbReference type="RefSeq" id="WP_080613507.1">
    <property type="nucleotide sequence ID" value="NZ_CP020452.2"/>
</dbReference>
<feature type="transmembrane region" description="Helical" evidence="1">
    <location>
        <begin position="16"/>
        <end position="37"/>
    </location>
</feature>
<name>A0ABM6J9Z4_NEIMU</name>
<dbReference type="Proteomes" id="UP000191272">
    <property type="component" value="Chromosome"/>
</dbReference>
<evidence type="ECO:0000256" key="1">
    <source>
        <dbReference type="SAM" id="Phobius"/>
    </source>
</evidence>
<dbReference type="EMBL" id="CP020452">
    <property type="protein sequence ID" value="ARC50327.1"/>
    <property type="molecule type" value="Genomic_DNA"/>
</dbReference>
<organism evidence="2 3">
    <name type="scientific">Neisseria mucosa</name>
    <dbReference type="NCBI Taxonomy" id="488"/>
    <lineage>
        <taxon>Bacteria</taxon>
        <taxon>Pseudomonadati</taxon>
        <taxon>Pseudomonadota</taxon>
        <taxon>Betaproteobacteria</taxon>
        <taxon>Neisseriales</taxon>
        <taxon>Neisseriaceae</taxon>
        <taxon>Neisseria</taxon>
    </lineage>
</organism>
<keyword evidence="1" id="KW-0812">Transmembrane</keyword>
<gene>
    <name evidence="2" type="ORF">A6J88_02730</name>
</gene>
<reference evidence="3" key="1">
    <citation type="submission" date="2017-03" db="EMBL/GenBank/DDBJ databases">
        <title>FDA dAtabase for Regulatory Grade micrObial Sequences (FDA-ARGOS): Supporting development and validation of Infectious Disease Dx tests.</title>
        <authorList>
            <person name="Campos J."/>
            <person name="Goldberg B."/>
            <person name="Tallon L."/>
            <person name="Sadzewicz L."/>
            <person name="Sengamalay N."/>
            <person name="Ott S."/>
            <person name="Godinez A."/>
            <person name="Nagaraj S."/>
            <person name="Vyas G."/>
            <person name="Aluvathingal J."/>
            <person name="Nadendla S."/>
            <person name="Geyer C."/>
            <person name="Nandy P."/>
            <person name="Hobson J."/>
            <person name="Sichtig H."/>
        </authorList>
    </citation>
    <scope>NUCLEOTIDE SEQUENCE [LARGE SCALE GENOMIC DNA]</scope>
    <source>
        <strain evidence="3">FDAARGOS_260</strain>
    </source>
</reference>